<organism evidence="4 5">
    <name type="scientific">Candidatus Kapaibacterium thiocyanatum</name>
    <dbReference type="NCBI Taxonomy" id="1895771"/>
    <lineage>
        <taxon>Bacteria</taxon>
        <taxon>Pseudomonadati</taxon>
        <taxon>Candidatus Kapaibacteriota</taxon>
        <taxon>Candidatus Kapaibacteriia</taxon>
        <taxon>Candidatus Kapaibacteriales</taxon>
        <taxon>Candidatus Kapaibacteriaceae</taxon>
        <taxon>Candidatus Kapaibacterium</taxon>
    </lineage>
</organism>
<dbReference type="PANTHER" id="PTHR47738">
    <property type="entry name" value="PTS SYSTEM FRUCTOSE-LIKE EIIA COMPONENT-RELATED"/>
    <property type="match status" value="1"/>
</dbReference>
<sequence length="154" mass="16634">MKISDILDASAVCLDLDVKDKTEALVRLIDVLATGGKVRDVQELKRVILEREKLMSTGIGNGVALPHGKTSVVDTSLAALATLRTPIDFDSLDDKPVSIILLLVGTEGNVGMHLRLLSRISRMVGSESFRSSLLGAKSVNDVLELFASYEEERA</sequence>
<evidence type="ECO:0000313" key="4">
    <source>
        <dbReference type="EMBL" id="OJX57993.1"/>
    </source>
</evidence>
<proteinExistence type="predicted"/>
<dbReference type="Gene3D" id="3.40.930.10">
    <property type="entry name" value="Mannitol-specific EII, Chain A"/>
    <property type="match status" value="1"/>
</dbReference>
<dbReference type="STRING" id="1895771.BGO89_06015"/>
<dbReference type="InterPro" id="IPR002178">
    <property type="entry name" value="PTS_EIIA_type-2_dom"/>
</dbReference>
<dbReference type="CDD" id="cd00211">
    <property type="entry name" value="PTS_IIA_fru"/>
    <property type="match status" value="1"/>
</dbReference>
<feature type="domain" description="PTS EIIA type-2" evidence="3">
    <location>
        <begin position="5"/>
        <end position="149"/>
    </location>
</feature>
<protein>
    <recommendedName>
        <fullName evidence="3">PTS EIIA type-2 domain-containing protein</fullName>
    </recommendedName>
</protein>
<dbReference type="PROSITE" id="PS51094">
    <property type="entry name" value="PTS_EIIA_TYPE_2"/>
    <property type="match status" value="1"/>
</dbReference>
<dbReference type="GO" id="GO:0016740">
    <property type="term" value="F:transferase activity"/>
    <property type="evidence" value="ECO:0007669"/>
    <property type="project" value="UniProtKB-KW"/>
</dbReference>
<dbReference type="InterPro" id="IPR051541">
    <property type="entry name" value="PTS_SugarTrans_NitroReg"/>
</dbReference>
<evidence type="ECO:0000313" key="5">
    <source>
        <dbReference type="Proteomes" id="UP000184233"/>
    </source>
</evidence>
<dbReference type="InterPro" id="IPR016152">
    <property type="entry name" value="PTrfase/Anion_transptr"/>
</dbReference>
<evidence type="ECO:0000256" key="2">
    <source>
        <dbReference type="ARBA" id="ARBA00022679"/>
    </source>
</evidence>
<reference evidence="4 5" key="1">
    <citation type="submission" date="2016-09" db="EMBL/GenBank/DDBJ databases">
        <title>Genome-resolved meta-omics ties microbial dynamics to process performance in biotechnology for thiocyanate degradation.</title>
        <authorList>
            <person name="Kantor R.S."/>
            <person name="Huddy R.J."/>
            <person name="Iyer R."/>
            <person name="Thomas B.C."/>
            <person name="Brown C.T."/>
            <person name="Anantharaman K."/>
            <person name="Tringe S."/>
            <person name="Hettich R.L."/>
            <person name="Harrison S.T."/>
            <person name="Banfield J.F."/>
        </authorList>
    </citation>
    <scope>NUCLEOTIDE SEQUENCE [LARGE SCALE GENOMIC DNA]</scope>
    <source>
        <strain evidence="4">59-99</strain>
    </source>
</reference>
<accession>A0A1M3KZK9</accession>
<gene>
    <name evidence="4" type="ORF">BGO89_06015</name>
</gene>
<keyword evidence="2" id="KW-0808">Transferase</keyword>
<dbReference type="Proteomes" id="UP000184233">
    <property type="component" value="Unassembled WGS sequence"/>
</dbReference>
<dbReference type="SUPFAM" id="SSF55804">
    <property type="entry name" value="Phoshotransferase/anion transport protein"/>
    <property type="match status" value="1"/>
</dbReference>
<name>A0A1M3KZK9_9BACT</name>
<dbReference type="Pfam" id="PF00359">
    <property type="entry name" value="PTS_EIIA_2"/>
    <property type="match status" value="1"/>
</dbReference>
<comment type="subcellular location">
    <subcellularLocation>
        <location evidence="1">Cytoplasm</location>
    </subcellularLocation>
</comment>
<evidence type="ECO:0000259" key="3">
    <source>
        <dbReference type="PROSITE" id="PS51094"/>
    </source>
</evidence>
<dbReference type="GO" id="GO:0005737">
    <property type="term" value="C:cytoplasm"/>
    <property type="evidence" value="ECO:0007669"/>
    <property type="project" value="UniProtKB-SubCell"/>
</dbReference>
<dbReference type="AlphaFoldDB" id="A0A1M3KZK9"/>
<comment type="caution">
    <text evidence="4">The sequence shown here is derived from an EMBL/GenBank/DDBJ whole genome shotgun (WGS) entry which is preliminary data.</text>
</comment>
<dbReference type="PROSITE" id="PS00372">
    <property type="entry name" value="PTS_EIIA_TYPE_2_HIS"/>
    <property type="match status" value="1"/>
</dbReference>
<evidence type="ECO:0000256" key="1">
    <source>
        <dbReference type="ARBA" id="ARBA00004496"/>
    </source>
</evidence>
<dbReference type="FunFam" id="3.40.930.10:FF:000009">
    <property type="entry name" value="PTS system, fructose specific IIABC component"/>
    <property type="match status" value="1"/>
</dbReference>
<dbReference type="EMBL" id="MKVH01000020">
    <property type="protein sequence ID" value="OJX57993.1"/>
    <property type="molecule type" value="Genomic_DNA"/>
</dbReference>